<dbReference type="Gene3D" id="3.30.1180.20">
    <property type="entry name" value="Dihydroxyacetone kinase, domain 2"/>
    <property type="match status" value="1"/>
</dbReference>
<dbReference type="GO" id="GO:0005524">
    <property type="term" value="F:ATP binding"/>
    <property type="evidence" value="ECO:0007669"/>
    <property type="project" value="UniProtKB-KW"/>
</dbReference>
<evidence type="ECO:0000313" key="7">
    <source>
        <dbReference type="EMBL" id="MCP2262758.1"/>
    </source>
</evidence>
<dbReference type="FunFam" id="3.40.50.10440:FF:000003">
    <property type="entry name" value="Homodimeric dihydroxyacetone kinase"/>
    <property type="match status" value="1"/>
</dbReference>
<dbReference type="SUPFAM" id="SSF101473">
    <property type="entry name" value="DhaL-like"/>
    <property type="match status" value="1"/>
</dbReference>
<dbReference type="AlphaFoldDB" id="A0A9X2JU85"/>
<dbReference type="GO" id="GO:0004371">
    <property type="term" value="F:glycerone kinase activity"/>
    <property type="evidence" value="ECO:0007669"/>
    <property type="project" value="InterPro"/>
</dbReference>
<organism evidence="7 8">
    <name type="scientific">Promicromonospora thailandica</name>
    <dbReference type="NCBI Taxonomy" id="765201"/>
    <lineage>
        <taxon>Bacteria</taxon>
        <taxon>Bacillati</taxon>
        <taxon>Actinomycetota</taxon>
        <taxon>Actinomycetes</taxon>
        <taxon>Micrococcales</taxon>
        <taxon>Promicromonosporaceae</taxon>
        <taxon>Promicromonospora</taxon>
    </lineage>
</organism>
<dbReference type="InterPro" id="IPR004007">
    <property type="entry name" value="DhaL_dom"/>
</dbReference>
<feature type="domain" description="DhaK" evidence="6">
    <location>
        <begin position="7"/>
        <end position="327"/>
    </location>
</feature>
<dbReference type="RefSeq" id="WP_253831662.1">
    <property type="nucleotide sequence ID" value="NZ_JAMTCS010000001.1"/>
</dbReference>
<dbReference type="Gene3D" id="3.40.50.10440">
    <property type="entry name" value="Dihydroxyacetone kinase, domain 1"/>
    <property type="match status" value="1"/>
</dbReference>
<protein>
    <submittedName>
        <fullName evidence="7">Dihydroxyacetone kinase</fullName>
    </submittedName>
</protein>
<keyword evidence="4" id="KW-0067">ATP-binding</keyword>
<dbReference type="GO" id="GO:0019563">
    <property type="term" value="P:glycerol catabolic process"/>
    <property type="evidence" value="ECO:0007669"/>
    <property type="project" value="TreeGrafter"/>
</dbReference>
<evidence type="ECO:0000313" key="8">
    <source>
        <dbReference type="Proteomes" id="UP001139493"/>
    </source>
</evidence>
<reference evidence="7" key="1">
    <citation type="submission" date="2022-06" db="EMBL/GenBank/DDBJ databases">
        <title>Genomic Encyclopedia of Archaeal and Bacterial Type Strains, Phase II (KMG-II): from individual species to whole genera.</title>
        <authorList>
            <person name="Goeker M."/>
        </authorList>
    </citation>
    <scope>NUCLEOTIDE SEQUENCE</scope>
    <source>
        <strain evidence="7">DSM 26652</strain>
    </source>
</reference>
<sequence>MTYVHNRPEDFVPEALRGLVKAHPGRIRGVPGGIARADGTRPGKVAVVVGGGSGHYPAFAGLVGDGLADAAVCGDIFTSPSTRQVLDVCRAADAGAGVFVTFGNYAGDVLNFGAAASRLRAQGTDVTILLVTDDVASAPADRAHERRGVAGDLVVFKLAGAAAEEGADLAEVNRLASHGNDRTQSFGVAFDGCTLPGHDHPLFSLEPGTAGWGLGIHGEPGVGEEALPSAAELAAELVDRVLAERPADADGRAAVLLNGLGNVKYEELFVLWDSVHDLLVERGVTIVAPLVGEYVTSLDMAGCSLTVTWLDDELERLWLAPADAPGFHHGSWRPAPASLPGSLPDHLPSDPETELVAAGTPEGIAAAGTVASLFHRAQVALHDAEQMLGDLDAVAADGDHGRGMCRGIDAAVLAADAAVRAGGDAPSVLRRAADAWADKAGGTSGALWGVGLLALADALPADAPVTIEHLAAGITAARDQIQEVGGARLGDKTLVDALHPAAEALAAAAAAGSSPADAWRATVVAAHEGARATENIAARRGRARVLGDKSLGVPDPGATSLALLLKEAGAEAGVAVPTTTEVDS</sequence>
<dbReference type="NCBIfam" id="NF011049">
    <property type="entry name" value="PRK14479.1"/>
    <property type="match status" value="1"/>
</dbReference>
<dbReference type="PANTHER" id="PTHR28629">
    <property type="entry name" value="TRIOKINASE/FMN CYCLASE"/>
    <property type="match status" value="1"/>
</dbReference>
<dbReference type="Pfam" id="PF02733">
    <property type="entry name" value="Dak1"/>
    <property type="match status" value="1"/>
</dbReference>
<evidence type="ECO:0000259" key="6">
    <source>
        <dbReference type="PROSITE" id="PS51481"/>
    </source>
</evidence>
<keyword evidence="8" id="KW-1185">Reference proteome</keyword>
<proteinExistence type="predicted"/>
<dbReference type="Proteomes" id="UP001139493">
    <property type="component" value="Unassembled WGS sequence"/>
</dbReference>
<dbReference type="Gene3D" id="1.25.40.340">
    <property type="match status" value="1"/>
</dbReference>
<dbReference type="EMBL" id="JAMTCS010000001">
    <property type="protein sequence ID" value="MCP2262758.1"/>
    <property type="molecule type" value="Genomic_DNA"/>
</dbReference>
<evidence type="ECO:0000259" key="5">
    <source>
        <dbReference type="PROSITE" id="PS51480"/>
    </source>
</evidence>
<dbReference type="PROSITE" id="PS51480">
    <property type="entry name" value="DHAL"/>
    <property type="match status" value="1"/>
</dbReference>
<comment type="caution">
    <text evidence="7">The sequence shown here is derived from an EMBL/GenBank/DDBJ whole genome shotgun (WGS) entry which is preliminary data.</text>
</comment>
<evidence type="ECO:0000256" key="1">
    <source>
        <dbReference type="ARBA" id="ARBA00022679"/>
    </source>
</evidence>
<evidence type="ECO:0000256" key="4">
    <source>
        <dbReference type="ARBA" id="ARBA00022840"/>
    </source>
</evidence>
<feature type="domain" description="DhaL" evidence="5">
    <location>
        <begin position="368"/>
        <end position="570"/>
    </location>
</feature>
<dbReference type="Pfam" id="PF02734">
    <property type="entry name" value="Dak2"/>
    <property type="match status" value="1"/>
</dbReference>
<accession>A0A9X2JU85</accession>
<dbReference type="PROSITE" id="PS51481">
    <property type="entry name" value="DHAK"/>
    <property type="match status" value="1"/>
</dbReference>
<keyword evidence="2" id="KW-0547">Nucleotide-binding</keyword>
<dbReference type="InterPro" id="IPR050861">
    <property type="entry name" value="Dihydroxyacetone_Kinase"/>
</dbReference>
<name>A0A9X2JU85_9MICO</name>
<dbReference type="GO" id="GO:0006796">
    <property type="term" value="P:phosphate-containing compound metabolic process"/>
    <property type="evidence" value="ECO:0007669"/>
    <property type="project" value="UniProtKB-ARBA"/>
</dbReference>
<gene>
    <name evidence="7" type="ORF">APR03_000081</name>
</gene>
<dbReference type="SMART" id="SM01120">
    <property type="entry name" value="Dak2"/>
    <property type="match status" value="1"/>
</dbReference>
<dbReference type="FunFam" id="1.25.40.340:FF:000002">
    <property type="entry name" value="Dihydroxyacetone kinase, L subunit"/>
    <property type="match status" value="1"/>
</dbReference>
<dbReference type="GO" id="GO:0005829">
    <property type="term" value="C:cytosol"/>
    <property type="evidence" value="ECO:0007669"/>
    <property type="project" value="TreeGrafter"/>
</dbReference>
<evidence type="ECO:0000256" key="2">
    <source>
        <dbReference type="ARBA" id="ARBA00022741"/>
    </source>
</evidence>
<dbReference type="PANTHER" id="PTHR28629:SF4">
    <property type="entry name" value="TRIOKINASE_FMN CYCLASE"/>
    <property type="match status" value="1"/>
</dbReference>
<keyword evidence="1" id="KW-0808">Transferase</keyword>
<keyword evidence="3 7" id="KW-0418">Kinase</keyword>
<dbReference type="SUPFAM" id="SSF82549">
    <property type="entry name" value="DAK1/DegV-like"/>
    <property type="match status" value="1"/>
</dbReference>
<dbReference type="InterPro" id="IPR004006">
    <property type="entry name" value="DhaK_dom"/>
</dbReference>
<evidence type="ECO:0000256" key="3">
    <source>
        <dbReference type="ARBA" id="ARBA00022777"/>
    </source>
</evidence>
<dbReference type="InterPro" id="IPR036117">
    <property type="entry name" value="DhaL_dom_sf"/>
</dbReference>